<dbReference type="CDD" id="cd14363">
    <property type="entry name" value="CUE_TOLIP"/>
    <property type="match status" value="1"/>
</dbReference>
<keyword evidence="5" id="KW-0395">Inflammatory response</keyword>
<keyword evidence="2" id="KW-0399">Innate immunity</keyword>
<dbReference type="Proteomes" id="UP001164746">
    <property type="component" value="Chromosome 6"/>
</dbReference>
<organism evidence="7 8">
    <name type="scientific">Mya arenaria</name>
    <name type="common">Soft-shell clam</name>
    <dbReference type="NCBI Taxonomy" id="6604"/>
    <lineage>
        <taxon>Eukaryota</taxon>
        <taxon>Metazoa</taxon>
        <taxon>Spiralia</taxon>
        <taxon>Lophotrochozoa</taxon>
        <taxon>Mollusca</taxon>
        <taxon>Bivalvia</taxon>
        <taxon>Autobranchia</taxon>
        <taxon>Heteroconchia</taxon>
        <taxon>Euheterodonta</taxon>
        <taxon>Imparidentia</taxon>
        <taxon>Neoheterodontei</taxon>
        <taxon>Myida</taxon>
        <taxon>Myoidea</taxon>
        <taxon>Myidae</taxon>
        <taxon>Mya</taxon>
    </lineage>
</organism>
<comment type="similarity">
    <text evidence="1">Belongs to the tollip family.</text>
</comment>
<dbReference type="PANTHER" id="PTHR16461">
    <property type="entry name" value="TOLL-INTERACTING PROTEIN"/>
    <property type="match status" value="1"/>
</dbReference>
<dbReference type="InterPro" id="IPR000008">
    <property type="entry name" value="C2_dom"/>
</dbReference>
<evidence type="ECO:0000256" key="2">
    <source>
        <dbReference type="ARBA" id="ARBA00022588"/>
    </source>
</evidence>
<dbReference type="InterPro" id="IPR035892">
    <property type="entry name" value="C2_domain_sf"/>
</dbReference>
<dbReference type="Gene3D" id="2.60.40.150">
    <property type="entry name" value="C2 domain"/>
    <property type="match status" value="1"/>
</dbReference>
<dbReference type="PANTHER" id="PTHR16461:SF5">
    <property type="entry name" value="TOLL-INTERACTING PROTEIN"/>
    <property type="match status" value="1"/>
</dbReference>
<protein>
    <submittedName>
        <fullName evidence="7">TOLIP-like protein</fullName>
    </submittedName>
</protein>
<keyword evidence="4" id="KW-0072">Autophagy</keyword>
<evidence type="ECO:0000256" key="3">
    <source>
        <dbReference type="ARBA" id="ARBA00022859"/>
    </source>
</evidence>
<dbReference type="InterPro" id="IPR003892">
    <property type="entry name" value="CUE"/>
</dbReference>
<dbReference type="Gene3D" id="1.10.8.10">
    <property type="entry name" value="DNA helicase RuvA subunit, C-terminal domain"/>
    <property type="match status" value="1"/>
</dbReference>
<evidence type="ECO:0000313" key="7">
    <source>
        <dbReference type="EMBL" id="WAR06925.1"/>
    </source>
</evidence>
<evidence type="ECO:0000259" key="6">
    <source>
        <dbReference type="PROSITE" id="PS51140"/>
    </source>
</evidence>
<evidence type="ECO:0000256" key="4">
    <source>
        <dbReference type="ARBA" id="ARBA00023006"/>
    </source>
</evidence>
<keyword evidence="8" id="KW-1185">Reference proteome</keyword>
<dbReference type="SUPFAM" id="SSF46934">
    <property type="entry name" value="UBA-like"/>
    <property type="match status" value="1"/>
</dbReference>
<dbReference type="EMBL" id="CP111017">
    <property type="protein sequence ID" value="WAR06925.1"/>
    <property type="molecule type" value="Genomic_DNA"/>
</dbReference>
<dbReference type="InterPro" id="IPR041799">
    <property type="entry name" value="TOLIP_CUE"/>
</dbReference>
<dbReference type="PROSITE" id="PS51140">
    <property type="entry name" value="CUE"/>
    <property type="match status" value="1"/>
</dbReference>
<gene>
    <name evidence="7" type="ORF">MAR_016883</name>
</gene>
<sequence>MSSTNNSTAVNDRRSQVMVGELPTDFLRINGTPQQQQAYADERVARVLQAQQSYMPIPANVKGRLNISIVQAKLNKNYGLTRMDPYCRIRVGHAVFETPTSYNGGKNPQWCKDMQCLLPHGVDNMYKSFTTDDRVAWTYITFPAAALNGETVDQWFPLSGKQGDEKEGTLNLILTFTPVQDLPQMMPPVGVPTVMYPNSYVVPQGYPPMMPAQPQGPGYTEENFKQVKDMFPNMEDDIIRSVFAANNGNEDATINALLQMSAD</sequence>
<accession>A0ABY7ED08</accession>
<dbReference type="Pfam" id="PF00168">
    <property type="entry name" value="C2"/>
    <property type="match status" value="1"/>
</dbReference>
<proteinExistence type="inferred from homology"/>
<dbReference type="InterPro" id="IPR009060">
    <property type="entry name" value="UBA-like_sf"/>
</dbReference>
<feature type="domain" description="CUE" evidence="6">
    <location>
        <begin position="219"/>
        <end position="262"/>
    </location>
</feature>
<reference evidence="7" key="1">
    <citation type="submission" date="2022-11" db="EMBL/GenBank/DDBJ databases">
        <title>Centuries of genome instability and evolution in soft-shell clam transmissible cancer (bioRxiv).</title>
        <authorList>
            <person name="Hart S.F.M."/>
            <person name="Yonemitsu M.A."/>
            <person name="Giersch R.M."/>
            <person name="Beal B.F."/>
            <person name="Arriagada G."/>
            <person name="Davis B.W."/>
            <person name="Ostrander E.A."/>
            <person name="Goff S.P."/>
            <person name="Metzger M.J."/>
        </authorList>
    </citation>
    <scope>NUCLEOTIDE SEQUENCE</scope>
    <source>
        <strain evidence="7">MELC-2E11</strain>
        <tissue evidence="7">Siphon/mantle</tissue>
    </source>
</reference>
<dbReference type="SMART" id="SM00546">
    <property type="entry name" value="CUE"/>
    <property type="match status" value="1"/>
</dbReference>
<dbReference type="Pfam" id="PF02845">
    <property type="entry name" value="CUE"/>
    <property type="match status" value="1"/>
</dbReference>
<evidence type="ECO:0000256" key="5">
    <source>
        <dbReference type="ARBA" id="ARBA00023198"/>
    </source>
</evidence>
<dbReference type="SUPFAM" id="SSF49562">
    <property type="entry name" value="C2 domain (Calcium/lipid-binding domain, CaLB)"/>
    <property type="match status" value="1"/>
</dbReference>
<name>A0ABY7ED08_MYAAR</name>
<keyword evidence="3" id="KW-0391">Immunity</keyword>
<evidence type="ECO:0000256" key="1">
    <source>
        <dbReference type="ARBA" id="ARBA00009278"/>
    </source>
</evidence>
<evidence type="ECO:0000313" key="8">
    <source>
        <dbReference type="Proteomes" id="UP001164746"/>
    </source>
</evidence>